<feature type="non-terminal residue" evidence="1">
    <location>
        <position position="1"/>
    </location>
</feature>
<proteinExistence type="predicted"/>
<comment type="caution">
    <text evidence="1">The sequence shown here is derived from an EMBL/GenBank/DDBJ whole genome shotgun (WGS) entry which is preliminary data.</text>
</comment>
<sequence length="153" mass="18050">FNRGRNSKKEKWPWGGKEFEETQSFKYLGFTFNGEGNYKEHISELAKKGIVKQQKKTWEKIKIEWASRAVTFEEKISKLGEDRLIKICWKEKLTEKISEKKKQCYNNVELSELEVPNMIERNRNTRLLNTGKGLRSFFVLDSPELCVLSSNRP</sequence>
<dbReference type="AlphaFoldDB" id="A0A232FKU6"/>
<evidence type="ECO:0000313" key="2">
    <source>
        <dbReference type="Proteomes" id="UP000215335"/>
    </source>
</evidence>
<evidence type="ECO:0000313" key="1">
    <source>
        <dbReference type="EMBL" id="OXU31213.1"/>
    </source>
</evidence>
<name>A0A232FKU6_9HYME</name>
<gene>
    <name evidence="1" type="ORF">TSAR_007787</name>
</gene>
<feature type="non-terminal residue" evidence="1">
    <location>
        <position position="153"/>
    </location>
</feature>
<accession>A0A232FKU6</accession>
<reference evidence="1 2" key="1">
    <citation type="journal article" date="2017" name="Curr. Biol.">
        <title>The Evolution of Venom by Co-option of Single-Copy Genes.</title>
        <authorList>
            <person name="Martinson E.O."/>
            <person name="Mrinalini"/>
            <person name="Kelkar Y.D."/>
            <person name="Chang C.H."/>
            <person name="Werren J.H."/>
        </authorList>
    </citation>
    <scope>NUCLEOTIDE SEQUENCE [LARGE SCALE GENOMIC DNA]</scope>
    <source>
        <strain evidence="1 2">Alberta</strain>
        <tissue evidence="1">Whole body</tissue>
    </source>
</reference>
<dbReference type="EMBL" id="NNAY01000076">
    <property type="protein sequence ID" value="OXU31213.1"/>
    <property type="molecule type" value="Genomic_DNA"/>
</dbReference>
<keyword evidence="2" id="KW-1185">Reference proteome</keyword>
<organism evidence="1 2">
    <name type="scientific">Trichomalopsis sarcophagae</name>
    <dbReference type="NCBI Taxonomy" id="543379"/>
    <lineage>
        <taxon>Eukaryota</taxon>
        <taxon>Metazoa</taxon>
        <taxon>Ecdysozoa</taxon>
        <taxon>Arthropoda</taxon>
        <taxon>Hexapoda</taxon>
        <taxon>Insecta</taxon>
        <taxon>Pterygota</taxon>
        <taxon>Neoptera</taxon>
        <taxon>Endopterygota</taxon>
        <taxon>Hymenoptera</taxon>
        <taxon>Apocrita</taxon>
        <taxon>Proctotrupomorpha</taxon>
        <taxon>Chalcidoidea</taxon>
        <taxon>Pteromalidae</taxon>
        <taxon>Pteromalinae</taxon>
        <taxon>Trichomalopsis</taxon>
    </lineage>
</organism>
<protein>
    <submittedName>
        <fullName evidence="1">Uncharacterized protein</fullName>
    </submittedName>
</protein>
<dbReference type="Proteomes" id="UP000215335">
    <property type="component" value="Unassembled WGS sequence"/>
</dbReference>